<evidence type="ECO:0000256" key="6">
    <source>
        <dbReference type="ARBA" id="ARBA00023242"/>
    </source>
</evidence>
<gene>
    <name evidence="9" type="ORF">ALMOND_2B020347</name>
</gene>
<keyword evidence="4" id="KW-0347">Helicase</keyword>
<dbReference type="Pfam" id="PF00271">
    <property type="entry name" value="Helicase_C"/>
    <property type="match status" value="1"/>
</dbReference>
<keyword evidence="6" id="KW-0539">Nucleus</keyword>
<dbReference type="GO" id="GO:0004386">
    <property type="term" value="F:helicase activity"/>
    <property type="evidence" value="ECO:0007669"/>
    <property type="project" value="UniProtKB-KW"/>
</dbReference>
<evidence type="ECO:0000256" key="3">
    <source>
        <dbReference type="ARBA" id="ARBA00022801"/>
    </source>
</evidence>
<dbReference type="InterPro" id="IPR027417">
    <property type="entry name" value="P-loop_NTPase"/>
</dbReference>
<dbReference type="AlphaFoldDB" id="A0A5E4G5K2"/>
<keyword evidence="2" id="KW-0547">Nucleotide-binding</keyword>
<dbReference type="GO" id="GO:0005524">
    <property type="term" value="F:ATP binding"/>
    <property type="evidence" value="ECO:0007669"/>
    <property type="project" value="UniProtKB-KW"/>
</dbReference>
<evidence type="ECO:0000256" key="7">
    <source>
        <dbReference type="SAM" id="MobiDB-lite"/>
    </source>
</evidence>
<reference evidence="10" key="1">
    <citation type="journal article" date="2020" name="Plant J.">
        <title>Transposons played a major role in the diversification between the closely related almond and peach genomes: results from the almond genome sequence.</title>
        <authorList>
            <person name="Alioto T."/>
            <person name="Alexiou K.G."/>
            <person name="Bardil A."/>
            <person name="Barteri F."/>
            <person name="Castanera R."/>
            <person name="Cruz F."/>
            <person name="Dhingra A."/>
            <person name="Duval H."/>
            <person name="Fernandez I Marti A."/>
            <person name="Frias L."/>
            <person name="Galan B."/>
            <person name="Garcia J.L."/>
            <person name="Howad W."/>
            <person name="Gomez-Garrido J."/>
            <person name="Gut M."/>
            <person name="Julca I."/>
            <person name="Morata J."/>
            <person name="Puigdomenech P."/>
            <person name="Ribeca P."/>
            <person name="Rubio Cabetas M.J."/>
            <person name="Vlasova A."/>
            <person name="Wirthensohn M."/>
            <person name="Garcia-Mas J."/>
            <person name="Gabaldon T."/>
            <person name="Casacuberta J.M."/>
            <person name="Arus P."/>
        </authorList>
    </citation>
    <scope>NUCLEOTIDE SEQUENCE [LARGE SCALE GENOMIC DNA]</scope>
    <source>
        <strain evidence="10">cv. Texas</strain>
    </source>
</reference>
<dbReference type="Gene3D" id="3.40.50.300">
    <property type="entry name" value="P-loop containing nucleotide triphosphate hydrolases"/>
    <property type="match status" value="1"/>
</dbReference>
<dbReference type="InterPro" id="IPR044567">
    <property type="entry name" value="CLSY/DRD1"/>
</dbReference>
<evidence type="ECO:0000313" key="10">
    <source>
        <dbReference type="Proteomes" id="UP000327085"/>
    </source>
</evidence>
<dbReference type="SMART" id="SM00490">
    <property type="entry name" value="HELICc"/>
    <property type="match status" value="1"/>
</dbReference>
<dbReference type="InterPro" id="IPR049730">
    <property type="entry name" value="SNF2/RAD54-like_C"/>
</dbReference>
<evidence type="ECO:0000256" key="1">
    <source>
        <dbReference type="ARBA" id="ARBA00004123"/>
    </source>
</evidence>
<evidence type="ECO:0000313" key="9">
    <source>
        <dbReference type="EMBL" id="VVA34996.1"/>
    </source>
</evidence>
<dbReference type="PANTHER" id="PTHR45821">
    <property type="entry name" value="SNF2 DOMAIN-CONTAINING PROTEIN CLASSY 2-RELATED"/>
    <property type="match status" value="1"/>
</dbReference>
<dbReference type="GO" id="GO:0016787">
    <property type="term" value="F:hydrolase activity"/>
    <property type="evidence" value="ECO:0007669"/>
    <property type="project" value="UniProtKB-KW"/>
</dbReference>
<dbReference type="Proteomes" id="UP000327085">
    <property type="component" value="Chromosome 8"/>
</dbReference>
<dbReference type="InParanoid" id="A0A5E4G5K2"/>
<evidence type="ECO:0000259" key="8">
    <source>
        <dbReference type="PROSITE" id="PS51194"/>
    </source>
</evidence>
<dbReference type="PANTHER" id="PTHR45821:SF1">
    <property type="entry name" value="ATP-DEPENDENT HELICASE FAMILY PROTEIN-RELATED"/>
    <property type="match status" value="1"/>
</dbReference>
<proteinExistence type="predicted"/>
<dbReference type="GO" id="GO:0080188">
    <property type="term" value="P:gene silencing by siRNA-directed DNA methylation"/>
    <property type="evidence" value="ECO:0007669"/>
    <property type="project" value="InterPro"/>
</dbReference>
<keyword evidence="3" id="KW-0378">Hydrolase</keyword>
<feature type="domain" description="Helicase C-terminal" evidence="8">
    <location>
        <begin position="178"/>
        <end position="336"/>
    </location>
</feature>
<sequence>MEHHQHIIDIEDESPNNSTAVGPPVVVLSSDDEDNGSRRPLHMYQKLVLEHPPDHDQHVINLEDENQNNITARAPPVIVLSSDDEDDGSRRPVHLNQKIVLEPVGRLLKKSMTDSVEGKYQSSELETLLRDFDIWIDKDVNAGAADNMDCLESKDEREELKTVSGKVDIWIDKDIDVGFEDNMDCVESKDQTEKLETSSEKVDIEIAEDAAENMVIGDSNSKHREQSVERFNISADAKIFLGSIKACGEGISLVGASQILIMDVQLNPSVTRQAVGRAFRPGQKKKVYVYRLVAADSPEEEDHFICCRKELISRMWFEWNESCGDQDFYMKTVDVNECGDMFLESRLLQEDIKVLQKRFVHSSCFH</sequence>
<comment type="subcellular location">
    <subcellularLocation>
        <location evidence="1">Nucleus</location>
    </subcellularLocation>
</comment>
<evidence type="ECO:0000256" key="5">
    <source>
        <dbReference type="ARBA" id="ARBA00022840"/>
    </source>
</evidence>
<evidence type="ECO:0000256" key="4">
    <source>
        <dbReference type="ARBA" id="ARBA00022806"/>
    </source>
</evidence>
<keyword evidence="5" id="KW-0067">ATP-binding</keyword>
<dbReference type="SUPFAM" id="SSF52540">
    <property type="entry name" value="P-loop containing nucleoside triphosphate hydrolases"/>
    <property type="match status" value="1"/>
</dbReference>
<dbReference type="InterPro" id="IPR001650">
    <property type="entry name" value="Helicase_C-like"/>
</dbReference>
<accession>A0A5E4G5K2</accession>
<dbReference type="GO" id="GO:0005634">
    <property type="term" value="C:nucleus"/>
    <property type="evidence" value="ECO:0007669"/>
    <property type="project" value="UniProtKB-SubCell"/>
</dbReference>
<dbReference type="EMBL" id="CABIKO010000364">
    <property type="protein sequence ID" value="VVA34996.1"/>
    <property type="molecule type" value="Genomic_DNA"/>
</dbReference>
<protein>
    <submittedName>
        <fullName evidence="9">PREDICTED: CHROMATIN REMODELING 35</fullName>
    </submittedName>
</protein>
<dbReference type="PROSITE" id="PS51194">
    <property type="entry name" value="HELICASE_CTER"/>
    <property type="match status" value="1"/>
</dbReference>
<dbReference type="CDD" id="cd18793">
    <property type="entry name" value="SF2_C_SNF"/>
    <property type="match status" value="1"/>
</dbReference>
<evidence type="ECO:0000256" key="2">
    <source>
        <dbReference type="ARBA" id="ARBA00022741"/>
    </source>
</evidence>
<organism evidence="9 10">
    <name type="scientific">Prunus dulcis</name>
    <name type="common">Almond</name>
    <name type="synonym">Amygdalus dulcis</name>
    <dbReference type="NCBI Taxonomy" id="3755"/>
    <lineage>
        <taxon>Eukaryota</taxon>
        <taxon>Viridiplantae</taxon>
        <taxon>Streptophyta</taxon>
        <taxon>Embryophyta</taxon>
        <taxon>Tracheophyta</taxon>
        <taxon>Spermatophyta</taxon>
        <taxon>Magnoliopsida</taxon>
        <taxon>eudicotyledons</taxon>
        <taxon>Gunneridae</taxon>
        <taxon>Pentapetalae</taxon>
        <taxon>rosids</taxon>
        <taxon>fabids</taxon>
        <taxon>Rosales</taxon>
        <taxon>Rosaceae</taxon>
        <taxon>Amygdaloideae</taxon>
        <taxon>Amygdaleae</taxon>
        <taxon>Prunus</taxon>
    </lineage>
</organism>
<dbReference type="Gramene" id="VVA34996">
    <property type="protein sequence ID" value="VVA34996"/>
    <property type="gene ID" value="Prudul26B020347"/>
</dbReference>
<feature type="region of interest" description="Disordered" evidence="7">
    <location>
        <begin position="1"/>
        <end position="24"/>
    </location>
</feature>
<name>A0A5E4G5K2_PRUDU</name>